<dbReference type="SMART" id="SM00267">
    <property type="entry name" value="GGDEF"/>
    <property type="match status" value="1"/>
</dbReference>
<dbReference type="SUPFAM" id="SSF141868">
    <property type="entry name" value="EAL domain-like"/>
    <property type="match status" value="1"/>
</dbReference>
<dbReference type="CDD" id="cd01948">
    <property type="entry name" value="EAL"/>
    <property type="match status" value="1"/>
</dbReference>
<dbReference type="SUPFAM" id="SSF55073">
    <property type="entry name" value="Nucleotide cyclase"/>
    <property type="match status" value="1"/>
</dbReference>
<evidence type="ECO:0000313" key="10">
    <source>
        <dbReference type="Proteomes" id="UP000436429"/>
    </source>
</evidence>
<dbReference type="PROSITE" id="PS50883">
    <property type="entry name" value="EAL"/>
    <property type="match status" value="1"/>
</dbReference>
<feature type="domain" description="GGDEF" evidence="2">
    <location>
        <begin position="317"/>
        <end position="437"/>
    </location>
</feature>
<evidence type="ECO:0000313" key="8">
    <source>
        <dbReference type="Proteomes" id="UP000253857"/>
    </source>
</evidence>
<evidence type="ECO:0000259" key="1">
    <source>
        <dbReference type="PROSITE" id="PS50883"/>
    </source>
</evidence>
<dbReference type="PROSITE" id="PS50887">
    <property type="entry name" value="GGDEF"/>
    <property type="match status" value="1"/>
</dbReference>
<dbReference type="GO" id="GO:0071111">
    <property type="term" value="F:cyclic-guanylate-specific phosphodiesterase activity"/>
    <property type="evidence" value="ECO:0007669"/>
    <property type="project" value="InterPro"/>
</dbReference>
<dbReference type="InterPro" id="IPR001633">
    <property type="entry name" value="EAL_dom"/>
</dbReference>
<dbReference type="InterPro" id="IPR043128">
    <property type="entry name" value="Rev_trsase/Diguanyl_cyclase"/>
</dbReference>
<evidence type="ECO:0000313" key="7">
    <source>
        <dbReference type="Proteomes" id="UP000253752"/>
    </source>
</evidence>
<reference evidence="3 10" key="2">
    <citation type="submission" date="2019-11" db="EMBL/GenBank/DDBJ databases">
        <title>Whole genome shotgun sequencing (WGS) data from Adlercreutzia equolifaciens ResAG-91, Eggerthella lenta MRI-F36, MRI-F37, MRI-F40, ResAG-49, ResAG-88, ResAG-121, ResAG-145, and Gordonibacter sp. ResAG-5, ResAG-26, ResAG-43, ResAG-50, ResAG-59.</title>
        <authorList>
            <person name="Stoll D.A."/>
            <person name="Danylec N."/>
            <person name="Franz C.M.A.P."/>
            <person name="Huch M."/>
        </authorList>
    </citation>
    <scope>NUCLEOTIDE SEQUENCE [LARGE SCALE GENOMIC DNA]</scope>
    <source>
        <strain evidence="3 10">ResAG-88</strain>
    </source>
</reference>
<evidence type="ECO:0000259" key="2">
    <source>
        <dbReference type="PROSITE" id="PS50887"/>
    </source>
</evidence>
<dbReference type="RefSeq" id="WP_009305864.1">
    <property type="nucleotide sequence ID" value="NZ_AP025575.1"/>
</dbReference>
<proteinExistence type="predicted"/>
<dbReference type="Proteomes" id="UP000436429">
    <property type="component" value="Unassembled WGS sequence"/>
</dbReference>
<name>A0A369NA49_EGGLN</name>
<accession>A0A369NA49</accession>
<evidence type="ECO:0000313" key="6">
    <source>
        <dbReference type="EMBL" id="RDC40960.1"/>
    </source>
</evidence>
<evidence type="ECO:0000313" key="5">
    <source>
        <dbReference type="EMBL" id="RDB83610.1"/>
    </source>
</evidence>
<dbReference type="InterPro" id="IPR000160">
    <property type="entry name" value="GGDEF_dom"/>
</dbReference>
<dbReference type="Gene3D" id="3.30.450.40">
    <property type="match status" value="1"/>
</dbReference>
<dbReference type="Pfam" id="PF00990">
    <property type="entry name" value="GGDEF"/>
    <property type="match status" value="1"/>
</dbReference>
<dbReference type="SMART" id="SM00065">
    <property type="entry name" value="GAF"/>
    <property type="match status" value="1"/>
</dbReference>
<protein>
    <submittedName>
        <fullName evidence="3">EAL domain-containing protein</fullName>
    </submittedName>
    <submittedName>
        <fullName evidence="4">Sensor domain-containing phosphodiesterase</fullName>
    </submittedName>
</protein>
<dbReference type="EMBL" id="WPOM01000004">
    <property type="protein sequence ID" value="MVN32092.1"/>
    <property type="molecule type" value="Genomic_DNA"/>
</dbReference>
<dbReference type="Pfam" id="PF01590">
    <property type="entry name" value="GAF"/>
    <property type="match status" value="1"/>
</dbReference>
<dbReference type="SMART" id="SM00052">
    <property type="entry name" value="EAL"/>
    <property type="match status" value="1"/>
</dbReference>
<dbReference type="EMBL" id="PPTY01000022">
    <property type="protein sequence ID" value="RDB83610.1"/>
    <property type="molecule type" value="Genomic_DNA"/>
</dbReference>
<dbReference type="AlphaFoldDB" id="A0A369NA49"/>
<dbReference type="InterPro" id="IPR050706">
    <property type="entry name" value="Cyclic-di-GMP_PDE-like"/>
</dbReference>
<dbReference type="InterPro" id="IPR003018">
    <property type="entry name" value="GAF"/>
</dbReference>
<evidence type="ECO:0000313" key="9">
    <source>
        <dbReference type="Proteomes" id="UP000253915"/>
    </source>
</evidence>
<dbReference type="PANTHER" id="PTHR33121:SF70">
    <property type="entry name" value="SIGNALING PROTEIN YKOW"/>
    <property type="match status" value="1"/>
</dbReference>
<dbReference type="EMBL" id="PPUQ01000002">
    <property type="protein sequence ID" value="RDC40960.1"/>
    <property type="molecule type" value="Genomic_DNA"/>
</dbReference>
<dbReference type="SUPFAM" id="SSF55781">
    <property type="entry name" value="GAF domain-like"/>
    <property type="match status" value="1"/>
</dbReference>
<dbReference type="InterPro" id="IPR029787">
    <property type="entry name" value="Nucleotide_cyclase"/>
</dbReference>
<reference evidence="7 8" key="1">
    <citation type="journal article" date="2018" name="Elife">
        <title>Discovery and characterization of a prevalent human gut bacterial enzyme sufficient for the inactivation of a family of plant toxins.</title>
        <authorList>
            <person name="Koppel N."/>
            <person name="Bisanz J.E."/>
            <person name="Pandelia M.E."/>
            <person name="Turnbaugh P.J."/>
            <person name="Balskus E.P."/>
        </authorList>
    </citation>
    <scope>NUCLEOTIDE SEQUENCE [LARGE SCALE GENOMIC DNA]</scope>
    <source>
        <strain evidence="6 9">16A</strain>
        <strain evidence="5 8">FAA1-1-60AUCSF</strain>
        <strain evidence="4 7">MR1 #12</strain>
    </source>
</reference>
<dbReference type="OMA" id="LIMCEEN"/>
<organism evidence="3 10">
    <name type="scientific">Eggerthella lenta</name>
    <name type="common">Eubacterium lentum</name>
    <dbReference type="NCBI Taxonomy" id="84112"/>
    <lineage>
        <taxon>Bacteria</taxon>
        <taxon>Bacillati</taxon>
        <taxon>Actinomycetota</taxon>
        <taxon>Coriobacteriia</taxon>
        <taxon>Eggerthellales</taxon>
        <taxon>Eggerthellaceae</taxon>
        <taxon>Eggerthella</taxon>
    </lineage>
</organism>
<dbReference type="Proteomes" id="UP000253915">
    <property type="component" value="Unassembled WGS sequence"/>
</dbReference>
<dbReference type="Pfam" id="PF00563">
    <property type="entry name" value="EAL"/>
    <property type="match status" value="1"/>
</dbReference>
<dbReference type="GeneID" id="69509751"/>
<dbReference type="Proteomes" id="UP000253857">
    <property type="component" value="Unassembled WGS sequence"/>
</dbReference>
<dbReference type="InterPro" id="IPR035919">
    <property type="entry name" value="EAL_sf"/>
</dbReference>
<evidence type="ECO:0000313" key="4">
    <source>
        <dbReference type="EMBL" id="RDB77133.1"/>
    </source>
</evidence>
<dbReference type="Gene3D" id="3.20.20.450">
    <property type="entry name" value="EAL domain"/>
    <property type="match status" value="1"/>
</dbReference>
<comment type="caution">
    <text evidence="3">The sequence shown here is derived from an EMBL/GenBank/DDBJ whole genome shotgun (WGS) entry which is preliminary data.</text>
</comment>
<evidence type="ECO:0000313" key="3">
    <source>
        <dbReference type="EMBL" id="MVN32092.1"/>
    </source>
</evidence>
<dbReference type="PANTHER" id="PTHR33121">
    <property type="entry name" value="CYCLIC DI-GMP PHOSPHODIESTERASE PDEF"/>
    <property type="match status" value="1"/>
</dbReference>
<dbReference type="Proteomes" id="UP000253752">
    <property type="component" value="Unassembled WGS sequence"/>
</dbReference>
<dbReference type="Gene3D" id="3.30.70.270">
    <property type="match status" value="1"/>
</dbReference>
<gene>
    <name evidence="6" type="ORF">C1853_02370</name>
    <name evidence="5" type="ORF">C1871_11100</name>
    <name evidence="4" type="ORF">C1872_11790</name>
    <name evidence="3" type="ORF">GO726_02740</name>
</gene>
<dbReference type="InterPro" id="IPR029016">
    <property type="entry name" value="GAF-like_dom_sf"/>
</dbReference>
<feature type="domain" description="EAL" evidence="1">
    <location>
        <begin position="447"/>
        <end position="700"/>
    </location>
</feature>
<sequence length="700" mass="77544">MQFAVDSLLDGLSELVYISDPDTYQLLFVNKAGKEAYGQDIADGTHLCYAALQNRTSPCPFCTNNRPSGGAFLEWEHTSPITKHHYLLRDKLIDWNGKQARLEIAFDITDHDREKESFKFLASANGLNVECIRVLENDDLDAALNAVLGMVGEFLQADRTYIFNIVSHRMWNAYEWCAQGVSPEIQNLSDLPLSLIDHWIERFTRGEAVIINSVDDLQDGERADEYEALSVQGIQSLVVVPLEVDGRLVGYMGADDPKKGRLEIIEKPLVSLASFISASMKRAMAERQVDELTWKDGLTGAYSRSAFHRDYDCGTFESIGFVLVDADRLAVVNRERSRDEGDEVLRRICSSMREVFGEGVYRIGDDEFCAVALPLEYEEFDRMTRSLTARFAEAGLPASVGLAWSERCEDATVLLNTAGDRMRRVKIGRHRATDLGIDLAQDGAVNDLIRPGGARDAVEAGLLDIFLMPQVATQTGALVGAEALIRYLDPERGIEVQPASFVPALEDMGEIADVDFFALTRACETVARWQREGRAAVPIAVNFSRMTVGEEGFVDRVAETVARFGVDPSLIEIEVTESARGRGGDLLRCVADDLRGRGFSVAVDDFGVDNANVSLFVQLEFDVLKMDRSLIWGIDATDRTMRVVSGLASLCDDLSIESVAEGIETEQQLEALKTTGCTRAQGYLIGRPSAIDEFERRFMA</sequence>
<dbReference type="EMBL" id="PPTX01000019">
    <property type="protein sequence ID" value="RDB77133.1"/>
    <property type="molecule type" value="Genomic_DNA"/>
</dbReference>